<dbReference type="PANTHER" id="PTHR47957">
    <property type="entry name" value="ATP-DEPENDENT HELICASE HRQ1"/>
    <property type="match status" value="1"/>
</dbReference>
<dbReference type="InterPro" id="IPR011545">
    <property type="entry name" value="DEAD/DEAH_box_helicase_dom"/>
</dbReference>
<evidence type="ECO:0000259" key="4">
    <source>
        <dbReference type="PROSITE" id="PS51192"/>
    </source>
</evidence>
<dbReference type="SMART" id="SM00487">
    <property type="entry name" value="DEXDc"/>
    <property type="match status" value="1"/>
</dbReference>
<dbReference type="RefSeq" id="WP_196273115.1">
    <property type="nucleotide sequence ID" value="NZ_JADQDO010000010.1"/>
</dbReference>
<accession>A0A931BQK8</accession>
<keyword evidence="7" id="KW-1185">Reference proteome</keyword>
<name>A0A931BQK8_9HYPH</name>
<dbReference type="SUPFAM" id="SSF52540">
    <property type="entry name" value="P-loop containing nucleoside triphosphate hydrolases"/>
    <property type="match status" value="1"/>
</dbReference>
<sequence>MTIESAHDAVLNAVEDVELLSLRWGDVDGSLSREELIAIAGRVADGRKAEAIIEDLIEAVLLYAFEVPGCGERYRSRFAETMRLLVRTRQIFRNEAWRGAPPLVADFRIDLRPRRYPKRDRDSAAVAAAQVGLTPTQREVWRAIVPSQIARFQEEAVGRLLASLEQDEGVIVTAGTGSGKTLAFYLPVLVRLAELAKPGEFWTKAITIYPRNELLKDQLTEAYRNVRRAKPALNRPGRRPLRVGAYFGDTPMKAAVDKLPKSWRQEPSTGTPRAFVCPFIRCDCDGEMHWLVQDIQRGRERLVCSSQCGATFDEQSLPLTRDSIRDNPPDILFTTTEMLNRTLSDQRGRHLFGVRASSTRRPEFLLLDEAHTYSGVSGAQAALTLRRWRSLVGGPVRWVGLSATLEQAQNFFADLTGLPAHRVNEVTPAEDDMTYEGREYQIALRGDPASRAALLSTSIQASMLLARVLDPPDGLSDGRFGRKLFVFTDDLDVTHRLFDNLRDAEGYNAFGRFDPTEGTLAALRDGERQDGDPRARDSAGQCWRLPEDIGHPLAEPLVVARTTGRDPGVNREANVIVATSALEVGFNDPAVGAVLQHKAPRSFASFLQRRGRAGRDRRMRPLTVTVLSDYGRDRQLFQAFEHLFDPLLTTQSLPIQNQYVLRMQAAFALLDWIADRPRPNGVWQGYVWRTASVPSDLRYDDSKWRKHLQEQVASLVRGDEEALASFRAHLKSALNVDEQTVERLLWEPPRSILMEVAPTLLRRIYRDWQLAWPSEGRTHDRYVFDHPLPEAAPRTLFSDLNLPEVEAVLPAATRRDQETRESLPIQQALAQLAPGRVTRRFGDAYGGLAHWFPVPTGVTEYVLPISAYAESHEYVGQFEGGAEAGWVNLPVYRPWRVRLEKANPGTIGPTSNASLQWASGFAEHGEPVSIQPPARTAWRGLVRDLRLFLHQFRASVSVRRFATGARAQLKRARGVEQIVDVTFVGVSGDPAAVGYEFETDGLALRVSFKPEHELADLAFEPGLQRALRALFYKRLVEDHADLPRDMNVFQRSWVRQIFLLSAVRLATASGQSLEDSADALTAGLHAAQFEEVMDALLGVHHLQADREGDGDSDGQDGDHQNGNLRNRLERLKAALRARLADPAVRACLSASLKTSLSNQGSERGTFLRRTLEATLADALIAAATASAPRHMATEALVADISRHPNALDEATLWITESTVGGAGVLQALSEQYAREPRSLFRALEAALEPSDLESASAALRQTYELMLSDAEVARSVEAVRDEVSHESRARKREALLDLLDARGVEVTRTFVVSLNARVFAPGAGRVHDDTVRALLGLWEATEASLGIELDIREVAVLSAFEDDIARLGVAAGLFELSAGRNDRTAVLAGLLWPNADSLRRDALAGWSPFRKPMMPVPQLARAVLLDQHGAAIAVEQADWKEVFSRELSESGAARLYAPLMKRNLLRSAIVELQATPVHVGHLQLYPVLERVSKEAERLTAHVVLREQV</sequence>
<organism evidence="6 7">
    <name type="scientific">Microvirga alba</name>
    <dbReference type="NCBI Taxonomy" id="2791025"/>
    <lineage>
        <taxon>Bacteria</taxon>
        <taxon>Pseudomonadati</taxon>
        <taxon>Pseudomonadota</taxon>
        <taxon>Alphaproteobacteria</taxon>
        <taxon>Hyphomicrobiales</taxon>
        <taxon>Methylobacteriaceae</taxon>
        <taxon>Microvirga</taxon>
    </lineage>
</organism>
<proteinExistence type="predicted"/>
<dbReference type="Pfam" id="PF00271">
    <property type="entry name" value="Helicase_C"/>
    <property type="match status" value="1"/>
</dbReference>
<dbReference type="InterPro" id="IPR014001">
    <property type="entry name" value="Helicase_ATP-bd"/>
</dbReference>
<evidence type="ECO:0000259" key="5">
    <source>
        <dbReference type="PROSITE" id="PS51194"/>
    </source>
</evidence>
<dbReference type="Pfam" id="PF00270">
    <property type="entry name" value="DEAD"/>
    <property type="match status" value="2"/>
</dbReference>
<evidence type="ECO:0000313" key="7">
    <source>
        <dbReference type="Proteomes" id="UP000599312"/>
    </source>
</evidence>
<dbReference type="PANTHER" id="PTHR47957:SF3">
    <property type="entry name" value="ATP-DEPENDENT HELICASE HRQ1"/>
    <property type="match status" value="1"/>
</dbReference>
<dbReference type="Gene3D" id="3.40.50.300">
    <property type="entry name" value="P-loop containing nucleotide triphosphate hydrolases"/>
    <property type="match status" value="3"/>
</dbReference>
<evidence type="ECO:0000256" key="1">
    <source>
        <dbReference type="ARBA" id="ARBA00022741"/>
    </source>
</evidence>
<gene>
    <name evidence="6" type="ORF">I2H38_17245</name>
</gene>
<keyword evidence="2" id="KW-0067">ATP-binding</keyword>
<keyword evidence="1" id="KW-0547">Nucleotide-binding</keyword>
<protein>
    <submittedName>
        <fullName evidence="6">DEAD/DEAH box helicase</fullName>
    </submittedName>
</protein>
<evidence type="ECO:0000256" key="2">
    <source>
        <dbReference type="ARBA" id="ARBA00022840"/>
    </source>
</evidence>
<dbReference type="EMBL" id="JADQDO010000010">
    <property type="protein sequence ID" value="MBF9235121.1"/>
    <property type="molecule type" value="Genomic_DNA"/>
</dbReference>
<dbReference type="GO" id="GO:0043138">
    <property type="term" value="F:3'-5' DNA helicase activity"/>
    <property type="evidence" value="ECO:0007669"/>
    <property type="project" value="TreeGrafter"/>
</dbReference>
<dbReference type="GO" id="GO:0036297">
    <property type="term" value="P:interstrand cross-link repair"/>
    <property type="evidence" value="ECO:0007669"/>
    <property type="project" value="TreeGrafter"/>
</dbReference>
<keyword evidence="6" id="KW-0347">Helicase</keyword>
<dbReference type="GO" id="GO:0005524">
    <property type="term" value="F:ATP binding"/>
    <property type="evidence" value="ECO:0007669"/>
    <property type="project" value="UniProtKB-KW"/>
</dbReference>
<feature type="domain" description="Helicase C-terminal" evidence="5">
    <location>
        <begin position="470"/>
        <end position="661"/>
    </location>
</feature>
<reference evidence="6" key="1">
    <citation type="submission" date="2020-11" db="EMBL/GenBank/DDBJ databases">
        <authorList>
            <person name="Kim M.K."/>
        </authorList>
    </citation>
    <scope>NUCLEOTIDE SEQUENCE</scope>
    <source>
        <strain evidence="6">BT350</strain>
    </source>
</reference>
<comment type="caution">
    <text evidence="6">The sequence shown here is derived from an EMBL/GenBank/DDBJ whole genome shotgun (WGS) entry which is preliminary data.</text>
</comment>
<dbReference type="InterPro" id="IPR027417">
    <property type="entry name" value="P-loop_NTPase"/>
</dbReference>
<evidence type="ECO:0000256" key="3">
    <source>
        <dbReference type="SAM" id="MobiDB-lite"/>
    </source>
</evidence>
<dbReference type="PROSITE" id="PS51192">
    <property type="entry name" value="HELICASE_ATP_BIND_1"/>
    <property type="match status" value="1"/>
</dbReference>
<feature type="domain" description="Helicase ATP-binding" evidence="4">
    <location>
        <begin position="161"/>
        <end position="423"/>
    </location>
</feature>
<dbReference type="NCBIfam" id="NF041067">
    <property type="entry name" value="DpdJ"/>
    <property type="match status" value="1"/>
</dbReference>
<dbReference type="PROSITE" id="PS51194">
    <property type="entry name" value="HELICASE_CTER"/>
    <property type="match status" value="1"/>
</dbReference>
<dbReference type="GO" id="GO:0003676">
    <property type="term" value="F:nucleic acid binding"/>
    <property type="evidence" value="ECO:0007669"/>
    <property type="project" value="InterPro"/>
</dbReference>
<dbReference type="InterPro" id="IPR001650">
    <property type="entry name" value="Helicase_C-like"/>
</dbReference>
<feature type="region of interest" description="Disordered" evidence="3">
    <location>
        <begin position="1104"/>
        <end position="1123"/>
    </location>
</feature>
<evidence type="ECO:0000313" key="6">
    <source>
        <dbReference type="EMBL" id="MBF9235121.1"/>
    </source>
</evidence>
<keyword evidence="6" id="KW-0378">Hydrolase</keyword>
<dbReference type="GO" id="GO:0006289">
    <property type="term" value="P:nucleotide-excision repair"/>
    <property type="evidence" value="ECO:0007669"/>
    <property type="project" value="TreeGrafter"/>
</dbReference>
<dbReference type="Proteomes" id="UP000599312">
    <property type="component" value="Unassembled WGS sequence"/>
</dbReference>